<feature type="compositionally biased region" description="Basic and acidic residues" evidence="1">
    <location>
        <begin position="1016"/>
        <end position="1027"/>
    </location>
</feature>
<feature type="region of interest" description="Disordered" evidence="1">
    <location>
        <begin position="590"/>
        <end position="830"/>
    </location>
</feature>
<feature type="region of interest" description="Disordered" evidence="1">
    <location>
        <begin position="416"/>
        <end position="446"/>
    </location>
</feature>
<proteinExistence type="predicted"/>
<dbReference type="InterPro" id="IPR051731">
    <property type="entry name" value="DENND11/AVL9_GEFs"/>
</dbReference>
<accession>A0ABR3GQR2</accession>
<dbReference type="InterPro" id="IPR018307">
    <property type="entry name" value="ABL9/DENND6_dom"/>
</dbReference>
<feature type="compositionally biased region" description="Polar residues" evidence="1">
    <location>
        <begin position="1075"/>
        <end position="1088"/>
    </location>
</feature>
<dbReference type="PANTHER" id="PTHR31017:SF1">
    <property type="entry name" value="LATE SECRETORY PATHWAY PROTEIN AVL9 HOMOLOG"/>
    <property type="match status" value="1"/>
</dbReference>
<dbReference type="Pfam" id="PF09794">
    <property type="entry name" value="Avl9"/>
    <property type="match status" value="1"/>
</dbReference>
<dbReference type="EMBL" id="JBBBZM010000025">
    <property type="protein sequence ID" value="KAL0638155.1"/>
    <property type="molecule type" value="Genomic_DNA"/>
</dbReference>
<organism evidence="3 4">
    <name type="scientific">Discina gigas</name>
    <dbReference type="NCBI Taxonomy" id="1032678"/>
    <lineage>
        <taxon>Eukaryota</taxon>
        <taxon>Fungi</taxon>
        <taxon>Dikarya</taxon>
        <taxon>Ascomycota</taxon>
        <taxon>Pezizomycotina</taxon>
        <taxon>Pezizomycetes</taxon>
        <taxon>Pezizales</taxon>
        <taxon>Discinaceae</taxon>
        <taxon>Discina</taxon>
    </lineage>
</organism>
<keyword evidence="4" id="KW-1185">Reference proteome</keyword>
<feature type="domain" description="AVL9/DENND6" evidence="2">
    <location>
        <begin position="2"/>
        <end position="178"/>
    </location>
</feature>
<gene>
    <name evidence="3" type="ORF">Q9L58_002768</name>
</gene>
<name>A0ABR3GQR2_9PEZI</name>
<reference evidence="3 4" key="1">
    <citation type="submission" date="2024-02" db="EMBL/GenBank/DDBJ databases">
        <title>Discinaceae phylogenomics.</title>
        <authorList>
            <person name="Dirks A.C."/>
            <person name="James T.Y."/>
        </authorList>
    </citation>
    <scope>NUCLEOTIDE SEQUENCE [LARGE SCALE GENOMIC DNA]</scope>
    <source>
        <strain evidence="3 4">ACD0624</strain>
    </source>
</reference>
<feature type="compositionally biased region" description="Low complexity" evidence="1">
    <location>
        <begin position="960"/>
        <end position="973"/>
    </location>
</feature>
<feature type="compositionally biased region" description="Basic and acidic residues" evidence="1">
    <location>
        <begin position="1114"/>
        <end position="1128"/>
    </location>
</feature>
<feature type="region of interest" description="Disordered" evidence="1">
    <location>
        <begin position="372"/>
        <end position="404"/>
    </location>
</feature>
<evidence type="ECO:0000256" key="1">
    <source>
        <dbReference type="SAM" id="MobiDB-lite"/>
    </source>
</evidence>
<evidence type="ECO:0000259" key="2">
    <source>
        <dbReference type="Pfam" id="PF09794"/>
    </source>
</evidence>
<sequence>MTQFSLLSLVPGLLRNLEDCSDPDLDNYESKLKKPTSVRTSDRRSLLKFMGLPLQLFGKGSLFGPYTPLQQLDILADFGTKSYIVGSTNSLLLQQRDRYSDILVNLDENTIEITSSSLRAASVLSAADRRWIDALVLSVTESWDEADPSRPKTMGFVGSEDYIRLQFEEYVLSMVSAVKYHLFLEKHHGSDLNLFLPDIEGDPAYDFQMDWVDNWKMTENFRIFQKFTDSELFDLVPPKHVMAGGLTMEDVQRRIVQQMKELGVDERVNRGREVLATTLASGRSNVSTVFNNLSKNVEKFREQRRSQDLANLQTQSQTLDGTQEVETVTSPGAERLPAAVTAVTPVLAEASTRAGAYLSSWASWAGEKRKKVFTQTPTASPPPETANEKSLPGLPADDTPPKKSFEESIFDARMRAAHGHSNSSSSVLSPQRTNSMSSGIHPATDAKDVVNGKGVGLGIVNLELQSPPPVTAAGTVKSPSPEMVEPVLPIEEMEIPPPTPIKDRVMQDSSPVAERKETPVTPLDDGLGQPAIPAVREIMETPESELEIVSPAQPSLSFVQRKMTLPMADVGLIQQPEVVEERALQTTEMAEPIEPVVVEEEAVGSPEPERAASPPLPLPFMRRKMTLPRTEKVEPTNQSTSVEEEAVEPPKSEPEIVASPPPSLSFSRRKMTLPRAEKVELTNQSTSVEEVVELPKPEPERVASPPPQRVERVEPIEQPVVMEEKAVGSPEPERAASPPLPLPFMRRKMTLPRTERVEPTNQSTSVEEEAVEPPKSEPEIVASPPPSLSFTRRKMTLQRPERAEQSAVVEGNPIESPIPEPGRVTSPVPSLSWAKRKMTLSRAGKVEPAEQSTAVEEQAVKSPKSEPERVVSPGPSLSWTRRRMTLSRAEKVEPTEQSAVVAEQAVESPKSEPERVATPPLSLPFMRRKMTIRSETVGPARQPEPLVGKATSEFPKPEPESVASFPPSVPVVENAEKPLRHGRLHGPRPSGSTIEAIPAPEPTERNRRSIPTFDKIQAKPRPERTPEPVKIPEYTKAAPLEVVAEPVRVPRHLRGESAVTSPAQPAPKPLRRAETQSAAMISNKTSGESLTARHSRSESSSSITSIDNNNKLAPKADRAKNSIVDRAKRFSQTQDEPSDSDSVSPARAAFAARRAMFEKK</sequence>
<evidence type="ECO:0000313" key="4">
    <source>
        <dbReference type="Proteomes" id="UP001447188"/>
    </source>
</evidence>
<feature type="compositionally biased region" description="Basic and acidic residues" evidence="1">
    <location>
        <begin position="722"/>
        <end position="734"/>
    </location>
</feature>
<comment type="caution">
    <text evidence="3">The sequence shown here is derived from an EMBL/GenBank/DDBJ whole genome shotgun (WGS) entry which is preliminary data.</text>
</comment>
<dbReference type="Proteomes" id="UP001447188">
    <property type="component" value="Unassembled WGS sequence"/>
</dbReference>
<feature type="region of interest" description="Disordered" evidence="1">
    <location>
        <begin position="1051"/>
        <end position="1147"/>
    </location>
</feature>
<feature type="region of interest" description="Disordered" evidence="1">
    <location>
        <begin position="842"/>
        <end position="1033"/>
    </location>
</feature>
<feature type="compositionally biased region" description="Polar residues" evidence="1">
    <location>
        <begin position="1130"/>
        <end position="1143"/>
    </location>
</feature>
<protein>
    <recommendedName>
        <fullName evidence="2">AVL9/DENND6 domain-containing protein</fullName>
    </recommendedName>
</protein>
<evidence type="ECO:0000313" key="3">
    <source>
        <dbReference type="EMBL" id="KAL0638155.1"/>
    </source>
</evidence>
<dbReference type="PANTHER" id="PTHR31017">
    <property type="entry name" value="LATE SECRETORY PATHWAY PROTEIN AVL9-RELATED"/>
    <property type="match status" value="1"/>
</dbReference>